<gene>
    <name evidence="7" type="ORF">EUTSA_v10000690mg</name>
</gene>
<dbReference type="Proteomes" id="UP000030689">
    <property type="component" value="Unassembled WGS sequence"/>
</dbReference>
<keyword evidence="4" id="KW-0560">Oxidoreductase</keyword>
<keyword evidence="3" id="KW-0274">FAD</keyword>
<dbReference type="InterPro" id="IPR006094">
    <property type="entry name" value="Oxid_FAD_bind_N"/>
</dbReference>
<evidence type="ECO:0000256" key="1">
    <source>
        <dbReference type="ARBA" id="ARBA00001974"/>
    </source>
</evidence>
<dbReference type="InterPro" id="IPR016169">
    <property type="entry name" value="FAD-bd_PCMH_sub2"/>
</dbReference>
<accession>V4NJC1</accession>
<dbReference type="SUPFAM" id="SSF55103">
    <property type="entry name" value="FAD-linked oxidases, C-terminal domain"/>
    <property type="match status" value="1"/>
</dbReference>
<evidence type="ECO:0000256" key="4">
    <source>
        <dbReference type="ARBA" id="ARBA00023002"/>
    </source>
</evidence>
<dbReference type="EMBL" id="KI517426">
    <property type="protein sequence ID" value="ESQ46391.1"/>
    <property type="molecule type" value="Genomic_DNA"/>
</dbReference>
<dbReference type="Gene3D" id="3.30.465.10">
    <property type="match status" value="1"/>
</dbReference>
<feature type="non-terminal residue" evidence="7">
    <location>
        <position position="341"/>
    </location>
</feature>
<comment type="cofactor">
    <cofactor evidence="1">
        <name>FAD</name>
        <dbReference type="ChEBI" id="CHEBI:57692"/>
    </cofactor>
</comment>
<dbReference type="InterPro" id="IPR016164">
    <property type="entry name" value="FAD-linked_Oxase-like_C"/>
</dbReference>
<reference evidence="7 8" key="1">
    <citation type="journal article" date="2013" name="Front. Plant Sci.">
        <title>The Reference Genome of the Halophytic Plant Eutrema salsugineum.</title>
        <authorList>
            <person name="Yang R."/>
            <person name="Jarvis D.E."/>
            <person name="Chen H."/>
            <person name="Beilstein M.A."/>
            <person name="Grimwood J."/>
            <person name="Jenkins J."/>
            <person name="Shu S."/>
            <person name="Prochnik S."/>
            <person name="Xin M."/>
            <person name="Ma C."/>
            <person name="Schmutz J."/>
            <person name="Wing R.A."/>
            <person name="Mitchell-Olds T."/>
            <person name="Schumaker K.S."/>
            <person name="Wang X."/>
        </authorList>
    </citation>
    <scope>NUCLEOTIDE SEQUENCE [LARGE SCALE GENOMIC DNA]</scope>
</reference>
<proteinExistence type="predicted"/>
<dbReference type="Gramene" id="ESQ46391">
    <property type="protein sequence ID" value="ESQ46391"/>
    <property type="gene ID" value="EUTSA_v10000690mg"/>
</dbReference>
<evidence type="ECO:0000256" key="3">
    <source>
        <dbReference type="ARBA" id="ARBA00022827"/>
    </source>
</evidence>
<dbReference type="PANTHER" id="PTHR43716">
    <property type="entry name" value="D-2-HYDROXYGLUTARATE DEHYDROGENASE, MITOCHONDRIAL"/>
    <property type="match status" value="1"/>
</dbReference>
<evidence type="ECO:0000313" key="7">
    <source>
        <dbReference type="EMBL" id="ESQ46391.1"/>
    </source>
</evidence>
<dbReference type="SUPFAM" id="SSF56176">
    <property type="entry name" value="FAD-binding/transporter-associated domain-like"/>
    <property type="match status" value="1"/>
</dbReference>
<dbReference type="InterPro" id="IPR004113">
    <property type="entry name" value="FAD-bd_oxidored_4_C"/>
</dbReference>
<dbReference type="InterPro" id="IPR051264">
    <property type="entry name" value="FAD-oxidored/transferase_4"/>
</dbReference>
<dbReference type="GO" id="GO:0005739">
    <property type="term" value="C:mitochondrion"/>
    <property type="evidence" value="ECO:0007669"/>
    <property type="project" value="TreeGrafter"/>
</dbReference>
<dbReference type="STRING" id="72664.V4NJC1"/>
<dbReference type="FunFam" id="3.30.465.10:FF:000001">
    <property type="entry name" value="D-2-hydroxyglutarate dehydrogenase, mitochondrial"/>
    <property type="match status" value="1"/>
</dbReference>
<evidence type="ECO:0000256" key="2">
    <source>
        <dbReference type="ARBA" id="ARBA00022630"/>
    </source>
</evidence>
<protein>
    <recommendedName>
        <fullName evidence="5">D-2-hydroxyglutarate dehydrogenase</fullName>
        <ecNumber evidence="5">1.1.99.39</ecNumber>
    </recommendedName>
</protein>
<evidence type="ECO:0000259" key="6">
    <source>
        <dbReference type="PROSITE" id="PS51387"/>
    </source>
</evidence>
<dbReference type="GO" id="GO:0051990">
    <property type="term" value="F:(R)-2-hydroxyglutarate dehydrogenase activity"/>
    <property type="evidence" value="ECO:0007669"/>
    <property type="project" value="UniProtKB-EC"/>
</dbReference>
<dbReference type="GO" id="GO:0071949">
    <property type="term" value="F:FAD binding"/>
    <property type="evidence" value="ECO:0007669"/>
    <property type="project" value="InterPro"/>
</dbReference>
<dbReference type="InterPro" id="IPR036318">
    <property type="entry name" value="FAD-bd_PCMH-like_sf"/>
</dbReference>
<feature type="domain" description="FAD-binding PCMH-type" evidence="6">
    <location>
        <begin position="49"/>
        <end position="227"/>
    </location>
</feature>
<organism evidence="7 8">
    <name type="scientific">Eutrema salsugineum</name>
    <name type="common">Saltwater cress</name>
    <name type="synonym">Sisymbrium salsugineum</name>
    <dbReference type="NCBI Taxonomy" id="72664"/>
    <lineage>
        <taxon>Eukaryota</taxon>
        <taxon>Viridiplantae</taxon>
        <taxon>Streptophyta</taxon>
        <taxon>Embryophyta</taxon>
        <taxon>Tracheophyta</taxon>
        <taxon>Spermatophyta</taxon>
        <taxon>Magnoliopsida</taxon>
        <taxon>eudicotyledons</taxon>
        <taxon>Gunneridae</taxon>
        <taxon>Pentapetalae</taxon>
        <taxon>rosids</taxon>
        <taxon>malvids</taxon>
        <taxon>Brassicales</taxon>
        <taxon>Brassicaceae</taxon>
        <taxon>Eutremeae</taxon>
        <taxon>Eutrema</taxon>
    </lineage>
</organism>
<dbReference type="FunFam" id="3.30.70.2190:FF:000001">
    <property type="entry name" value="D-2-hydroxyglutarate dehydrogenase mitochondrial"/>
    <property type="match status" value="1"/>
</dbReference>
<sequence>MMMQKWRRSGDFIRFGCKSLSNLRSKENSMSRSVSGFVNRSESTKGKIFEPNAGNYHNTELDHPCLGRNLGIMQQYKCFGSSSASKVQRNFLFSTAYVIINVGLMNKVLAFDEVSGVLVCEAGCILENLATFLDTKGFVMPLDLGAKGSCHIGGNVSTNAGGLRLIRYGSLHGTVLGLEAVTANGNVLDMLGTLRKDNTGYDLKHLFIGSEGSLGIVTKVSILTQPKMSSVNLAFIACKDFLSCQKLLVEAKRNLGEILSAFEFLDNNSMDLVLNHLDGVRNPVSSPENFYILIETTGSGETYDREKLEAFLLKSLEKGLVSDGVIAQDINQASSFWRIRE</sequence>
<dbReference type="OMA" id="NYHNTEL"/>
<dbReference type="Pfam" id="PF02913">
    <property type="entry name" value="FAD-oxidase_C"/>
    <property type="match status" value="1"/>
</dbReference>
<dbReference type="Pfam" id="PF01565">
    <property type="entry name" value="FAD_binding_4"/>
    <property type="match status" value="1"/>
</dbReference>
<dbReference type="EC" id="1.1.99.39" evidence="5"/>
<dbReference type="PANTHER" id="PTHR43716:SF1">
    <property type="entry name" value="D-2-HYDROXYGLUTARATE DEHYDROGENASE, MITOCHONDRIAL"/>
    <property type="match status" value="1"/>
</dbReference>
<dbReference type="eggNOG" id="KOG1232">
    <property type="taxonomic scope" value="Eukaryota"/>
</dbReference>
<evidence type="ECO:0000256" key="5">
    <source>
        <dbReference type="ARBA" id="ARBA00039003"/>
    </source>
</evidence>
<evidence type="ECO:0000313" key="8">
    <source>
        <dbReference type="Proteomes" id="UP000030689"/>
    </source>
</evidence>
<keyword evidence="2" id="KW-0285">Flavoprotein</keyword>
<dbReference type="PROSITE" id="PS51387">
    <property type="entry name" value="FAD_PCMH"/>
    <property type="match status" value="1"/>
</dbReference>
<keyword evidence="8" id="KW-1185">Reference proteome</keyword>
<name>V4NJC1_EUTSA</name>
<dbReference type="InterPro" id="IPR016166">
    <property type="entry name" value="FAD-bd_PCMH"/>
</dbReference>
<dbReference type="KEGG" id="eus:EUTSA_v10000690mg"/>
<dbReference type="Gene3D" id="3.30.70.2190">
    <property type="match status" value="1"/>
</dbReference>
<dbReference type="AlphaFoldDB" id="V4NJC1"/>